<evidence type="ECO:0000313" key="7">
    <source>
        <dbReference type="EMBL" id="WOG91396.1"/>
    </source>
</evidence>
<dbReference type="GO" id="GO:0016020">
    <property type="term" value="C:membrane"/>
    <property type="evidence" value="ECO:0007669"/>
    <property type="project" value="InterPro"/>
</dbReference>
<sequence>MEALSIMLNHYHNDHIMFSALLTILITLLLVSVMKLYISKSQTVYLVNFSCLKPPDYCRVPIAGFLEHIRLFDFLDEDSVDFMSKIVSFSGQGNETYYPPSLFYIPPVPTDREAMEEVHMVLFPVFEDLLSKTNLEPRDIDVIIVNCSGFCPEPSLSSIIINKYKMREDVKSYTLTGMGCSASAIAVDMAKNILNTRRNSNAVVLSTEILSTGWYQGREKEKLIINCMFRMGSAAVLLSNKKALKNNSKYKLLFSLRTQTASDDKAYYSAMREEDSEGFTGVTVKKESLQAFAEAVRSHLVILGSSILPLVEKLRYALCVLRKCMIDKSTEIYVPDFKSVVQHFCFPTTGKPMLRKVGKELKLGEGDLEASLMTLHRFGNQSSSSLWYVLAYMEAKENVKKGDKVWQLGLGSGYKCISLLWECVGPIVGEAQTGPWADCISRYPVVPSSSM</sequence>
<dbReference type="InterPro" id="IPR013601">
    <property type="entry name" value="FAE1_typ3_polyketide_synth"/>
</dbReference>
<keyword evidence="3 6" id="KW-0808">Transferase</keyword>
<dbReference type="KEGG" id="dcr:108213485"/>
<reference evidence="7" key="2">
    <citation type="submission" date="2022-03" db="EMBL/GenBank/DDBJ databases">
        <title>Draft title - Genomic analysis of global carrot germplasm unveils the trajectory of domestication and the origin of high carotenoid orange carrot.</title>
        <authorList>
            <person name="Iorizzo M."/>
            <person name="Ellison S."/>
            <person name="Senalik D."/>
            <person name="Macko-Podgorni A."/>
            <person name="Grzebelus D."/>
            <person name="Bostan H."/>
            <person name="Rolling W."/>
            <person name="Curaba J."/>
            <person name="Simon P."/>
        </authorList>
    </citation>
    <scope>NUCLEOTIDE SEQUENCE</scope>
    <source>
        <tissue evidence="7">Leaf</tissue>
    </source>
</reference>
<dbReference type="Gene3D" id="3.40.47.10">
    <property type="match status" value="1"/>
</dbReference>
<reference evidence="7" key="1">
    <citation type="journal article" date="2016" name="Nat. Genet.">
        <title>A high-quality carrot genome assembly provides new insights into carotenoid accumulation and asterid genome evolution.</title>
        <authorList>
            <person name="Iorizzo M."/>
            <person name="Ellison S."/>
            <person name="Senalik D."/>
            <person name="Zeng P."/>
            <person name="Satapoomin P."/>
            <person name="Huang J."/>
            <person name="Bowman M."/>
            <person name="Iovene M."/>
            <person name="Sanseverino W."/>
            <person name="Cavagnaro P."/>
            <person name="Yildiz M."/>
            <person name="Macko-Podgorni A."/>
            <person name="Moranska E."/>
            <person name="Grzebelus E."/>
            <person name="Grzebelus D."/>
            <person name="Ashrafi H."/>
            <person name="Zheng Z."/>
            <person name="Cheng S."/>
            <person name="Spooner D."/>
            <person name="Van Deynze A."/>
            <person name="Simon P."/>
        </authorList>
    </citation>
    <scope>NUCLEOTIDE SEQUENCE</scope>
    <source>
        <tissue evidence="7">Leaf</tissue>
    </source>
</reference>
<keyword evidence="4 6" id="KW-0012">Acyltransferase</keyword>
<dbReference type="InterPro" id="IPR013747">
    <property type="entry name" value="ACP_syn_III_C"/>
</dbReference>
<proteinExistence type="inferred from homology"/>
<comment type="catalytic activity">
    <reaction evidence="5">
        <text>a very-long-chain acyl-CoA + malonyl-CoA + H(+) = a very-long-chain 3-oxoacyl-CoA + CO2 + CoA</text>
        <dbReference type="Rhea" id="RHEA:32727"/>
        <dbReference type="ChEBI" id="CHEBI:15378"/>
        <dbReference type="ChEBI" id="CHEBI:16526"/>
        <dbReference type="ChEBI" id="CHEBI:57287"/>
        <dbReference type="ChEBI" id="CHEBI:57384"/>
        <dbReference type="ChEBI" id="CHEBI:90725"/>
        <dbReference type="ChEBI" id="CHEBI:90736"/>
        <dbReference type="EC" id="2.3.1.199"/>
    </reaction>
</comment>
<dbReference type="CDD" id="cd00831">
    <property type="entry name" value="CHS_like"/>
    <property type="match status" value="1"/>
</dbReference>
<evidence type="ECO:0000256" key="5">
    <source>
        <dbReference type="ARBA" id="ARBA00047375"/>
    </source>
</evidence>
<dbReference type="GO" id="GO:0009922">
    <property type="term" value="F:fatty acid elongase activity"/>
    <property type="evidence" value="ECO:0007669"/>
    <property type="project" value="UniProtKB-EC"/>
</dbReference>
<dbReference type="Pfam" id="PF08392">
    <property type="entry name" value="FAE1_CUT1_RppA"/>
    <property type="match status" value="1"/>
</dbReference>
<dbReference type="PANTHER" id="PTHR31561">
    <property type="entry name" value="3-KETOACYL-COA SYNTHASE"/>
    <property type="match status" value="1"/>
</dbReference>
<evidence type="ECO:0000256" key="1">
    <source>
        <dbReference type="ARBA" id="ARBA00005194"/>
    </source>
</evidence>
<evidence type="ECO:0000256" key="2">
    <source>
        <dbReference type="ARBA" id="ARBA00005531"/>
    </source>
</evidence>
<dbReference type="OMA" id="PKTHQRE"/>
<dbReference type="SUPFAM" id="SSF53901">
    <property type="entry name" value="Thiolase-like"/>
    <property type="match status" value="2"/>
</dbReference>
<comment type="pathway">
    <text evidence="1 6">Lipid metabolism; fatty acid biosynthesis.</text>
</comment>
<dbReference type="Gramene" id="KZN00660">
    <property type="protein sequence ID" value="KZN00660"/>
    <property type="gene ID" value="DCAR_009414"/>
</dbReference>
<evidence type="ECO:0000256" key="4">
    <source>
        <dbReference type="ARBA" id="ARBA00023315"/>
    </source>
</evidence>
<name>A0A166A2D4_DAUCS</name>
<dbReference type="InterPro" id="IPR016039">
    <property type="entry name" value="Thiolase-like"/>
</dbReference>
<evidence type="ECO:0000256" key="6">
    <source>
        <dbReference type="PIRNR" id="PIRNR036417"/>
    </source>
</evidence>
<evidence type="ECO:0000256" key="3">
    <source>
        <dbReference type="ARBA" id="ARBA00022679"/>
    </source>
</evidence>
<dbReference type="PIRSF" id="PIRSF036417">
    <property type="entry name" value="3-ktacl-CoA_syn"/>
    <property type="match status" value="1"/>
</dbReference>
<organism evidence="7 8">
    <name type="scientific">Daucus carota subsp. sativus</name>
    <name type="common">Carrot</name>
    <dbReference type="NCBI Taxonomy" id="79200"/>
    <lineage>
        <taxon>Eukaryota</taxon>
        <taxon>Viridiplantae</taxon>
        <taxon>Streptophyta</taxon>
        <taxon>Embryophyta</taxon>
        <taxon>Tracheophyta</taxon>
        <taxon>Spermatophyta</taxon>
        <taxon>Magnoliopsida</taxon>
        <taxon>eudicotyledons</taxon>
        <taxon>Gunneridae</taxon>
        <taxon>Pentapetalae</taxon>
        <taxon>asterids</taxon>
        <taxon>campanulids</taxon>
        <taxon>Apiales</taxon>
        <taxon>Apiaceae</taxon>
        <taxon>Apioideae</taxon>
        <taxon>Scandiceae</taxon>
        <taxon>Daucinae</taxon>
        <taxon>Daucus</taxon>
        <taxon>Daucus sect. Daucus</taxon>
    </lineage>
</organism>
<evidence type="ECO:0000313" key="8">
    <source>
        <dbReference type="Proteomes" id="UP000077755"/>
    </source>
</evidence>
<protein>
    <recommendedName>
        <fullName evidence="6">3-ketoacyl-CoA synthase</fullName>
        <ecNumber evidence="6">2.3.1.-</ecNumber>
    </recommendedName>
</protein>
<dbReference type="EC" id="2.3.1.-" evidence="6"/>
<keyword evidence="8" id="KW-1185">Reference proteome</keyword>
<dbReference type="InterPro" id="IPR012392">
    <property type="entry name" value="3-ktacl-CoA_syn"/>
</dbReference>
<comment type="similarity">
    <text evidence="2 6">Belongs to the thiolase-like superfamily. Chalcone/stilbene synthases family.</text>
</comment>
<dbReference type="AlphaFoldDB" id="A0A166A2D4"/>
<dbReference type="GO" id="GO:0006633">
    <property type="term" value="P:fatty acid biosynthetic process"/>
    <property type="evidence" value="ECO:0007669"/>
    <property type="project" value="UniProtKB-UniPathway"/>
</dbReference>
<gene>
    <name evidence="7" type="ORF">DCAR_0310645</name>
</gene>
<dbReference type="EMBL" id="CP093345">
    <property type="protein sequence ID" value="WOG91396.1"/>
    <property type="molecule type" value="Genomic_DNA"/>
</dbReference>
<dbReference type="Pfam" id="PF08541">
    <property type="entry name" value="ACP_syn_III_C"/>
    <property type="match status" value="1"/>
</dbReference>
<accession>A0A166A2D4</accession>
<dbReference type="OrthoDB" id="329835at2759"/>
<dbReference type="Proteomes" id="UP000077755">
    <property type="component" value="Chromosome 3"/>
</dbReference>